<gene>
    <name evidence="1" type="ORF">KPL71_016912</name>
</gene>
<evidence type="ECO:0000313" key="2">
    <source>
        <dbReference type="Proteomes" id="UP000829398"/>
    </source>
</evidence>
<name>A0ACB8KXM2_CITSI</name>
<evidence type="ECO:0000313" key="1">
    <source>
        <dbReference type="EMBL" id="KAH9759147.1"/>
    </source>
</evidence>
<reference evidence="2" key="1">
    <citation type="journal article" date="2023" name="Hortic. Res.">
        <title>A chromosome-level phased genome enabling allele-level studies in sweet orange: a case study on citrus Huanglongbing tolerance.</title>
        <authorList>
            <person name="Wu B."/>
            <person name="Yu Q."/>
            <person name="Deng Z."/>
            <person name="Duan Y."/>
            <person name="Luo F."/>
            <person name="Gmitter F. Jr."/>
        </authorList>
    </citation>
    <scope>NUCLEOTIDE SEQUENCE [LARGE SCALE GENOMIC DNA]</scope>
    <source>
        <strain evidence="2">cv. Valencia</strain>
    </source>
</reference>
<comment type="caution">
    <text evidence="1">The sequence shown here is derived from an EMBL/GenBank/DDBJ whole genome shotgun (WGS) entry which is preliminary data.</text>
</comment>
<dbReference type="Proteomes" id="UP000829398">
    <property type="component" value="Chromosome 5"/>
</dbReference>
<keyword evidence="2" id="KW-1185">Reference proteome</keyword>
<dbReference type="EMBL" id="CM039174">
    <property type="protein sequence ID" value="KAH9759147.1"/>
    <property type="molecule type" value="Genomic_DNA"/>
</dbReference>
<organism evidence="1 2">
    <name type="scientific">Citrus sinensis</name>
    <name type="common">Sweet orange</name>
    <name type="synonym">Citrus aurantium var. sinensis</name>
    <dbReference type="NCBI Taxonomy" id="2711"/>
    <lineage>
        <taxon>Eukaryota</taxon>
        <taxon>Viridiplantae</taxon>
        <taxon>Streptophyta</taxon>
        <taxon>Embryophyta</taxon>
        <taxon>Tracheophyta</taxon>
        <taxon>Spermatophyta</taxon>
        <taxon>Magnoliopsida</taxon>
        <taxon>eudicotyledons</taxon>
        <taxon>Gunneridae</taxon>
        <taxon>Pentapetalae</taxon>
        <taxon>rosids</taxon>
        <taxon>malvids</taxon>
        <taxon>Sapindales</taxon>
        <taxon>Rutaceae</taxon>
        <taxon>Aurantioideae</taxon>
        <taxon>Citrus</taxon>
    </lineage>
</organism>
<proteinExistence type="predicted"/>
<protein>
    <submittedName>
        <fullName evidence="1">Kinesin-like protein KIN-6</fullName>
    </submittedName>
</protein>
<accession>A0ACB8KXM2</accession>
<sequence length="1089" mass="121268">METNSPPSTCPKTVAIRRNPHRKARPTPSRSVAIQNPTSPTILPQISSFPIDEILSIQIPQNPSQHKSSSATSSPSETLKVFLRIKPLIYPKTGYQNSRPSRAKNVWPQNSVKKNAVKDKNVKSKHQEDCITVNDHNSVTLSPPLALQTSKRIKSEVYQGFSYVFSADSSQGEVYEKMVNPLVEDFLKGKSGMLAALGPSGSGKTHTIFGCPREPGMVPIALKRIFKGTTKIRSSESTRSFYLSIFEIYSERGKGEKLLDLLPDGVDLCMQQSTIKGLQEIIISDAAQAESLIARAMLKRATAMTNSNNQSSRSQCIINLRCAANELSRGDGVHANDAVLTIIDLAGAEREKRTGNQGARLLESNFINNTSMVFGLCLRTPDPFSLSLPHECDLICSLLPVIVGAPKKSQEAIAEALSELLGKASPVYKLIFIFLNPPHSSRWHIWLFYCYSIIPTSTYGTKGDFISKQLTRYLRDYLEGKKRMTLILTVKSGEEDYLDTSYLLRQASPYMKIKFDNVEDSSNFLCNKRQLPSLSSKEQLKRVKLSGLEACSIQEGKIVHEKCQLSEEGCVRVDSAKERNDQIMQKFAKAMWNVLKEYNHKLKVAEIKIKSLAEQLRDEKNRNLEMEKQLKDLKSCCIGSLESSVDAIPSKETTNFGSGIKLEAHKSSEIVEMNVGVDYLNCETFECSSTPKTCNSTPRKDIYVLSQINVDIHSFNREASECNRTPKIYNSIPRKDQDVPSQINVDVHSLNSEAFECKITPKICNFTPRKDQDVLSQLCNGNLSMTKIFLFNVQINVDEHSLNCKASECSSTPKTYHFTPGKDQDVLSQINVDVHSPSLMTSARNTFCKQRDSPSRKQDVYSQVTCSDLEVVIPSCPSVEKSNDQNFQIRSEYNTAAVCCINATSKIISSSDDDLNESNYQTTENNTPSADTAVPYVWCTHLQHLGNIKFNKFRLSDSLVSSSQSFVMVKTNTRSSAVFSQSQSGEEEPLNLSLSSMKVSSTNECDAGHVPNSELNIDTSKKPLNVEKPKRRLLPASSILLRDITALDVEDEIEKPKGNRNGKKLAVNEGKRTQGSISLLQLLKNNLNL</sequence>